<dbReference type="Gene3D" id="1.10.8.100">
    <property type="entry name" value="Ribosomal RNA adenine dimethylase-like, domain 2"/>
    <property type="match status" value="1"/>
</dbReference>
<keyword evidence="2 7" id="KW-0698">rRNA processing</keyword>
<sequence>MIRPLDGHLARKRFGQNFLVDQNIIRKIVSAIAVKPGEPIVEIGPGLGALTAPLIAAAGHLHVVEIDRDLIARLKETYTPEQITIHEGDALKFDFGALAAGSEGKLKVVGNLPYNISTPLLFHLAEFATGVKEMTFMLQREVVDRMVADPDEEAYGRLGVMLQYRFHMAKLFDVPPGAFHPAPKVTSAIVRLVPKAAGELDCDDDALLAKVVTAAFGQRRKTLRNTLKGILDDGGFDALGVDPGKRGETLSLADFVRIANYCAAKA</sequence>
<dbReference type="InterPro" id="IPR020596">
    <property type="entry name" value="rRNA_Ade_Mease_Trfase_CS"/>
</dbReference>
<proteinExistence type="inferred from homology"/>
<dbReference type="EC" id="2.1.1.182" evidence="7"/>
<dbReference type="FunFam" id="1.10.8.100:FF:000001">
    <property type="entry name" value="Ribosomal RNA small subunit methyltransferase A"/>
    <property type="match status" value="1"/>
</dbReference>
<dbReference type="SMART" id="SM00650">
    <property type="entry name" value="rADc"/>
    <property type="match status" value="1"/>
</dbReference>
<dbReference type="SUPFAM" id="SSF53335">
    <property type="entry name" value="S-adenosyl-L-methionine-dependent methyltransferases"/>
    <property type="match status" value="1"/>
</dbReference>
<dbReference type="PANTHER" id="PTHR11727:SF7">
    <property type="entry name" value="DIMETHYLADENOSINE TRANSFERASE-RELATED"/>
    <property type="match status" value="1"/>
</dbReference>
<feature type="binding site" evidence="7 8">
    <location>
        <position position="19"/>
    </location>
    <ligand>
        <name>S-adenosyl-L-methionine</name>
        <dbReference type="ChEBI" id="CHEBI:59789"/>
    </ligand>
</feature>
<protein>
    <recommendedName>
        <fullName evidence="7">Ribosomal RNA small subunit methyltransferase A</fullName>
        <ecNumber evidence="7">2.1.1.182</ecNumber>
    </recommendedName>
    <alternativeName>
        <fullName evidence="7">16S rRNA (adenine(1518)-N(6)/adenine(1519)-N(6))-dimethyltransferase</fullName>
    </alternativeName>
    <alternativeName>
        <fullName evidence="7">16S rRNA dimethyladenosine transferase</fullName>
    </alternativeName>
    <alternativeName>
        <fullName evidence="7">16S rRNA dimethylase</fullName>
    </alternativeName>
    <alternativeName>
        <fullName evidence="7">S-adenosylmethionine-6-N', N'-adenosyl(rRNA) dimethyltransferase</fullName>
    </alternativeName>
</protein>
<evidence type="ECO:0000256" key="6">
    <source>
        <dbReference type="ARBA" id="ARBA00022884"/>
    </source>
</evidence>
<dbReference type="PANTHER" id="PTHR11727">
    <property type="entry name" value="DIMETHYLADENOSINE TRANSFERASE"/>
    <property type="match status" value="1"/>
</dbReference>
<feature type="binding site" evidence="7 8">
    <location>
        <position position="89"/>
    </location>
    <ligand>
        <name>S-adenosyl-L-methionine</name>
        <dbReference type="ChEBI" id="CHEBI:59789"/>
    </ligand>
</feature>
<feature type="binding site" evidence="7 8">
    <location>
        <position position="111"/>
    </location>
    <ligand>
        <name>S-adenosyl-L-methionine</name>
        <dbReference type="ChEBI" id="CHEBI:59789"/>
    </ligand>
</feature>
<name>A0A840BKE8_9RHOO</name>
<accession>A0A840BKE8</accession>
<dbReference type="AlphaFoldDB" id="A0A840BKE8"/>
<evidence type="ECO:0000256" key="8">
    <source>
        <dbReference type="PROSITE-ProRule" id="PRU01026"/>
    </source>
</evidence>
<feature type="domain" description="Ribosomal RNA adenine methylase transferase N-terminal" evidence="9">
    <location>
        <begin position="24"/>
        <end position="196"/>
    </location>
</feature>
<dbReference type="HAMAP" id="MF_00607">
    <property type="entry name" value="16SrRNA_methyltr_A"/>
    <property type="match status" value="1"/>
</dbReference>
<dbReference type="InterPro" id="IPR011530">
    <property type="entry name" value="rRNA_adenine_dimethylase"/>
</dbReference>
<evidence type="ECO:0000256" key="4">
    <source>
        <dbReference type="ARBA" id="ARBA00022679"/>
    </source>
</evidence>
<dbReference type="InterPro" id="IPR029063">
    <property type="entry name" value="SAM-dependent_MTases_sf"/>
</dbReference>
<gene>
    <name evidence="7" type="primary">rsmA</name>
    <name evidence="7" type="synonym">ksgA</name>
    <name evidence="10" type="ORF">GGR36_002202</name>
</gene>
<dbReference type="Proteomes" id="UP000561045">
    <property type="component" value="Unassembled WGS sequence"/>
</dbReference>
<comment type="catalytic activity">
    <reaction evidence="7">
        <text>adenosine(1518)/adenosine(1519) in 16S rRNA + 4 S-adenosyl-L-methionine = N(6)-dimethyladenosine(1518)/N(6)-dimethyladenosine(1519) in 16S rRNA + 4 S-adenosyl-L-homocysteine + 4 H(+)</text>
        <dbReference type="Rhea" id="RHEA:19609"/>
        <dbReference type="Rhea" id="RHEA-COMP:10232"/>
        <dbReference type="Rhea" id="RHEA-COMP:10233"/>
        <dbReference type="ChEBI" id="CHEBI:15378"/>
        <dbReference type="ChEBI" id="CHEBI:57856"/>
        <dbReference type="ChEBI" id="CHEBI:59789"/>
        <dbReference type="ChEBI" id="CHEBI:74411"/>
        <dbReference type="ChEBI" id="CHEBI:74493"/>
        <dbReference type="EC" id="2.1.1.182"/>
    </reaction>
</comment>
<evidence type="ECO:0000256" key="3">
    <source>
        <dbReference type="ARBA" id="ARBA00022603"/>
    </source>
</evidence>
<dbReference type="GO" id="GO:0003723">
    <property type="term" value="F:RNA binding"/>
    <property type="evidence" value="ECO:0007669"/>
    <property type="project" value="UniProtKB-UniRule"/>
</dbReference>
<dbReference type="InterPro" id="IPR023165">
    <property type="entry name" value="rRNA_Ade_diMease-like_C"/>
</dbReference>
<evidence type="ECO:0000256" key="2">
    <source>
        <dbReference type="ARBA" id="ARBA00022552"/>
    </source>
</evidence>
<feature type="binding site" evidence="7 8">
    <location>
        <position position="17"/>
    </location>
    <ligand>
        <name>S-adenosyl-L-methionine</name>
        <dbReference type="ChEBI" id="CHEBI:59789"/>
    </ligand>
</feature>
<reference evidence="10 11" key="1">
    <citation type="submission" date="2020-08" db="EMBL/GenBank/DDBJ databases">
        <title>Genomic Encyclopedia of Type Strains, Phase IV (KMG-IV): sequencing the most valuable type-strain genomes for metagenomic binning, comparative biology and taxonomic classification.</title>
        <authorList>
            <person name="Goeker M."/>
        </authorList>
    </citation>
    <scope>NUCLEOTIDE SEQUENCE [LARGE SCALE GENOMIC DNA]</scope>
    <source>
        <strain evidence="10 11">DSM 106739</strain>
    </source>
</reference>
<keyword evidence="4 7" id="KW-0808">Transferase</keyword>
<comment type="caution">
    <text evidence="10">The sequence shown here is derived from an EMBL/GenBank/DDBJ whole genome shotgun (WGS) entry which is preliminary data.</text>
</comment>
<evidence type="ECO:0000256" key="7">
    <source>
        <dbReference type="HAMAP-Rule" id="MF_00607"/>
    </source>
</evidence>
<dbReference type="EMBL" id="JACIET010000001">
    <property type="protein sequence ID" value="MBB4012894.1"/>
    <property type="molecule type" value="Genomic_DNA"/>
</dbReference>
<keyword evidence="1 7" id="KW-0963">Cytoplasm</keyword>
<comment type="subcellular location">
    <subcellularLocation>
        <location evidence="7">Cytoplasm</location>
    </subcellularLocation>
</comment>
<dbReference type="GO" id="GO:0005829">
    <property type="term" value="C:cytosol"/>
    <property type="evidence" value="ECO:0007669"/>
    <property type="project" value="TreeGrafter"/>
</dbReference>
<evidence type="ECO:0000313" key="10">
    <source>
        <dbReference type="EMBL" id="MBB4012894.1"/>
    </source>
</evidence>
<evidence type="ECO:0000259" key="9">
    <source>
        <dbReference type="SMART" id="SM00650"/>
    </source>
</evidence>
<keyword evidence="6 7" id="KW-0694">RNA-binding</keyword>
<feature type="binding site" evidence="7 8">
    <location>
        <position position="65"/>
    </location>
    <ligand>
        <name>S-adenosyl-L-methionine</name>
        <dbReference type="ChEBI" id="CHEBI:59789"/>
    </ligand>
</feature>
<dbReference type="NCBIfam" id="TIGR00755">
    <property type="entry name" value="ksgA"/>
    <property type="match status" value="1"/>
</dbReference>
<dbReference type="InterPro" id="IPR001737">
    <property type="entry name" value="KsgA/Erm"/>
</dbReference>
<dbReference type="CDD" id="cd02440">
    <property type="entry name" value="AdoMet_MTases"/>
    <property type="match status" value="1"/>
</dbReference>
<keyword evidence="3 7" id="KW-0489">Methyltransferase</keyword>
<evidence type="ECO:0000256" key="1">
    <source>
        <dbReference type="ARBA" id="ARBA00022490"/>
    </source>
</evidence>
<dbReference type="GO" id="GO:0052908">
    <property type="term" value="F:16S rRNA (adenine(1518)-N(6)/adenine(1519)-N(6))-dimethyltransferase activity"/>
    <property type="evidence" value="ECO:0007669"/>
    <property type="project" value="UniProtKB-EC"/>
</dbReference>
<dbReference type="PROSITE" id="PS01131">
    <property type="entry name" value="RRNA_A_DIMETH"/>
    <property type="match status" value="1"/>
</dbReference>
<dbReference type="InterPro" id="IPR020598">
    <property type="entry name" value="rRNA_Ade_methylase_Trfase_N"/>
</dbReference>
<evidence type="ECO:0000256" key="5">
    <source>
        <dbReference type="ARBA" id="ARBA00022691"/>
    </source>
</evidence>
<keyword evidence="11" id="KW-1185">Reference proteome</keyword>
<dbReference type="PROSITE" id="PS51689">
    <property type="entry name" value="SAM_RNA_A_N6_MT"/>
    <property type="match status" value="1"/>
</dbReference>
<keyword evidence="5 7" id="KW-0949">S-adenosyl-L-methionine</keyword>
<comment type="similarity">
    <text evidence="7">Belongs to the class I-like SAM-binding methyltransferase superfamily. rRNA adenine N(6)-methyltransferase family. RsmA subfamily.</text>
</comment>
<dbReference type="RefSeq" id="WP_183634661.1">
    <property type="nucleotide sequence ID" value="NZ_BAABLE010000011.1"/>
</dbReference>
<dbReference type="Pfam" id="PF00398">
    <property type="entry name" value="RrnaAD"/>
    <property type="match status" value="1"/>
</dbReference>
<comment type="function">
    <text evidence="7">Specifically dimethylates two adjacent adenosines (A1518 and A1519) in the loop of a conserved hairpin near the 3'-end of 16S rRNA in the 30S particle. May play a critical role in biogenesis of 30S subunits.</text>
</comment>
<dbReference type="Gene3D" id="3.40.50.150">
    <property type="entry name" value="Vaccinia Virus protein VP39"/>
    <property type="match status" value="1"/>
</dbReference>
<feature type="binding site" evidence="7 8">
    <location>
        <position position="44"/>
    </location>
    <ligand>
        <name>S-adenosyl-L-methionine</name>
        <dbReference type="ChEBI" id="CHEBI:59789"/>
    </ligand>
</feature>
<organism evidence="10 11">
    <name type="scientific">Niveibacterium umoris</name>
    <dbReference type="NCBI Taxonomy" id="1193620"/>
    <lineage>
        <taxon>Bacteria</taxon>
        <taxon>Pseudomonadati</taxon>
        <taxon>Pseudomonadota</taxon>
        <taxon>Betaproteobacteria</taxon>
        <taxon>Rhodocyclales</taxon>
        <taxon>Rhodocyclaceae</taxon>
        <taxon>Niveibacterium</taxon>
    </lineage>
</organism>
<evidence type="ECO:0000313" key="11">
    <source>
        <dbReference type="Proteomes" id="UP000561045"/>
    </source>
</evidence>